<sequence>MDSLVIEIPAELFAPAESSSYAGELAISSFEFGPDEYRAARPLSWNASITNVGGALLVSGTVKGQVTTACARCLEDATFDVEGEIEGYFLIEGEGEAPDDMEEDEFDVLPEDNKLDLEPLILAAVYVELPLIPLCREDCKGICPTCGANLNEGPCDCVPDASDEDDGINPNNPFAALKGLKLD</sequence>
<dbReference type="OrthoDB" id="9790372at2"/>
<reference evidence="3" key="1">
    <citation type="submission" date="2018-05" db="EMBL/GenBank/DDBJ databases">
        <title>Genome Sequencing of selected type strains of the family Eggerthellaceae.</title>
        <authorList>
            <person name="Danylec N."/>
            <person name="Stoll D.A."/>
            <person name="Doetsch A."/>
            <person name="Huch M."/>
        </authorList>
    </citation>
    <scope>NUCLEOTIDE SEQUENCE [LARGE SCALE GENOMIC DNA]</scope>
    <source>
        <strain evidence="3">DSM 24851</strain>
    </source>
</reference>
<dbReference type="EMBL" id="DYWI01000064">
    <property type="protein sequence ID" value="HJF65249.1"/>
    <property type="molecule type" value="Genomic_DNA"/>
</dbReference>
<evidence type="ECO:0000313" key="2">
    <source>
        <dbReference type="EMBL" id="RNL41055.1"/>
    </source>
</evidence>
<organism evidence="2 3">
    <name type="scientific">Slackia equolifaciens</name>
    <dbReference type="NCBI Taxonomy" id="498718"/>
    <lineage>
        <taxon>Bacteria</taxon>
        <taxon>Bacillati</taxon>
        <taxon>Actinomycetota</taxon>
        <taxon>Coriobacteriia</taxon>
        <taxon>Eggerthellales</taxon>
        <taxon>Eggerthellaceae</taxon>
        <taxon>Slackia</taxon>
    </lineage>
</organism>
<dbReference type="Pfam" id="PF02620">
    <property type="entry name" value="YceD"/>
    <property type="match status" value="1"/>
</dbReference>
<comment type="caution">
    <text evidence="2">The sequence shown here is derived from an EMBL/GenBank/DDBJ whole genome shotgun (WGS) entry which is preliminary data.</text>
</comment>
<dbReference type="PANTHER" id="PTHR34374">
    <property type="entry name" value="LARGE RIBOSOMAL RNA SUBUNIT ACCUMULATION PROTEIN YCED HOMOLOG 1, CHLOROPLASTIC"/>
    <property type="match status" value="1"/>
</dbReference>
<reference evidence="1" key="4">
    <citation type="submission" date="2021-09" db="EMBL/GenBank/DDBJ databases">
        <authorList>
            <person name="Gilroy R."/>
        </authorList>
    </citation>
    <scope>NUCLEOTIDE SEQUENCE</scope>
    <source>
        <strain evidence="1">ChiGjej6B6-11269</strain>
    </source>
</reference>
<gene>
    <name evidence="2" type="ORF">DMP06_03415</name>
    <name evidence="1" type="ORF">K8U77_03925</name>
</gene>
<accession>A0A3N0B1S2</accession>
<proteinExistence type="predicted"/>
<protein>
    <submittedName>
        <fullName evidence="1">DUF177 domain-containing protein</fullName>
    </submittedName>
    <submittedName>
        <fullName evidence="2">Metal-binding protein</fullName>
    </submittedName>
</protein>
<dbReference type="InterPro" id="IPR003772">
    <property type="entry name" value="YceD"/>
</dbReference>
<reference evidence="2" key="2">
    <citation type="journal article" date="2019" name="Microbiol. Resour. Announc.">
        <title>Draft Genome Sequences of Type Strains of Gordonibacter faecihominis, Paraeggerthella hongkongensis, Parvibacter caecicola,Slackia equolifaciens, Slackia faecicanis, and Slackia isoflavoniconvertens.</title>
        <authorList>
            <person name="Danylec N."/>
            <person name="Stoll D.A."/>
            <person name="Dotsch A."/>
            <person name="Huch M."/>
        </authorList>
    </citation>
    <scope>NUCLEOTIDE SEQUENCE</scope>
    <source>
        <strain evidence="2">DSM 24851</strain>
    </source>
</reference>
<reference evidence="1" key="3">
    <citation type="journal article" date="2021" name="PeerJ">
        <title>Extensive microbial diversity within the chicken gut microbiome revealed by metagenomics and culture.</title>
        <authorList>
            <person name="Gilroy R."/>
            <person name="Ravi A."/>
            <person name="Getino M."/>
            <person name="Pursley I."/>
            <person name="Horton D.L."/>
            <person name="Alikhan N.F."/>
            <person name="Baker D."/>
            <person name="Gharbi K."/>
            <person name="Hall N."/>
            <person name="Watson M."/>
            <person name="Adriaenssens E.M."/>
            <person name="Foster-Nyarko E."/>
            <person name="Jarju S."/>
            <person name="Secka A."/>
            <person name="Antonio M."/>
            <person name="Oren A."/>
            <person name="Chaudhuri R.R."/>
            <person name="La Ragione R."/>
            <person name="Hildebrand F."/>
            <person name="Pallen M.J."/>
        </authorList>
    </citation>
    <scope>NUCLEOTIDE SEQUENCE</scope>
    <source>
        <strain evidence="1">ChiGjej6B6-11269</strain>
    </source>
</reference>
<name>A0A3N0B1S2_9ACTN</name>
<dbReference type="Proteomes" id="UP000786989">
    <property type="component" value="Unassembled WGS sequence"/>
</dbReference>
<dbReference type="AlphaFoldDB" id="A0A3N0B1S2"/>
<evidence type="ECO:0000313" key="1">
    <source>
        <dbReference type="EMBL" id="HJF65249.1"/>
    </source>
</evidence>
<dbReference type="EMBL" id="QIBX01000003">
    <property type="protein sequence ID" value="RNL41055.1"/>
    <property type="molecule type" value="Genomic_DNA"/>
</dbReference>
<evidence type="ECO:0000313" key="3">
    <source>
        <dbReference type="Proteomes" id="UP000269591"/>
    </source>
</evidence>
<keyword evidence="3" id="KW-1185">Reference proteome</keyword>
<dbReference type="PANTHER" id="PTHR34374:SF1">
    <property type="entry name" value="LARGE RIBOSOMAL RNA SUBUNIT ACCUMULATION PROTEIN YCED HOMOLOG 1, CHLOROPLASTIC"/>
    <property type="match status" value="1"/>
</dbReference>
<dbReference type="Proteomes" id="UP000269591">
    <property type="component" value="Unassembled WGS sequence"/>
</dbReference>
<dbReference type="RefSeq" id="WP_123208339.1">
    <property type="nucleotide sequence ID" value="NZ_JBHTHO010000001.1"/>
</dbReference>